<feature type="domain" description="Oberon-like PHD finger" evidence="6">
    <location>
        <begin position="33"/>
        <end position="132"/>
    </location>
</feature>
<dbReference type="Proteomes" id="UP000245207">
    <property type="component" value="Unassembled WGS sequence"/>
</dbReference>
<comment type="caution">
    <text evidence="7">The sequence shown here is derived from an EMBL/GenBank/DDBJ whole genome shotgun (WGS) entry which is preliminary data.</text>
</comment>
<dbReference type="GO" id="GO:0010492">
    <property type="term" value="P:maintenance of shoot apical meristem identity"/>
    <property type="evidence" value="ECO:0007669"/>
    <property type="project" value="TreeGrafter"/>
</dbReference>
<dbReference type="PRINTS" id="PR01544">
    <property type="entry name" value="ARATH130DUF"/>
</dbReference>
<dbReference type="EMBL" id="PKPP01013121">
    <property type="protein sequence ID" value="PWA41376.1"/>
    <property type="molecule type" value="Genomic_DNA"/>
</dbReference>
<dbReference type="STRING" id="35608.A0A2U1KX87"/>
<evidence type="ECO:0000259" key="6">
    <source>
        <dbReference type="Pfam" id="PF07227"/>
    </source>
</evidence>
<name>A0A2U1KX87_ARTAN</name>
<dbReference type="GO" id="GO:0010071">
    <property type="term" value="P:root meristem specification"/>
    <property type="evidence" value="ECO:0007669"/>
    <property type="project" value="TreeGrafter"/>
</dbReference>
<dbReference type="AlphaFoldDB" id="A0A2U1KX87"/>
<protein>
    <recommendedName>
        <fullName evidence="6">Oberon-like PHD finger domain-containing protein</fullName>
    </recommendedName>
</protein>
<reference evidence="7 8" key="1">
    <citation type="journal article" date="2018" name="Mol. Plant">
        <title>The genome of Artemisia annua provides insight into the evolution of Asteraceae family and artemisinin biosynthesis.</title>
        <authorList>
            <person name="Shen Q."/>
            <person name="Zhang L."/>
            <person name="Liao Z."/>
            <person name="Wang S."/>
            <person name="Yan T."/>
            <person name="Shi P."/>
            <person name="Liu M."/>
            <person name="Fu X."/>
            <person name="Pan Q."/>
            <person name="Wang Y."/>
            <person name="Lv Z."/>
            <person name="Lu X."/>
            <person name="Zhang F."/>
            <person name="Jiang W."/>
            <person name="Ma Y."/>
            <person name="Chen M."/>
            <person name="Hao X."/>
            <person name="Li L."/>
            <person name="Tang Y."/>
            <person name="Lv G."/>
            <person name="Zhou Y."/>
            <person name="Sun X."/>
            <person name="Brodelius P.E."/>
            <person name="Rose J.K.C."/>
            <person name="Tang K."/>
        </authorList>
    </citation>
    <scope>NUCLEOTIDE SEQUENCE [LARGE SCALE GENOMIC DNA]</scope>
    <source>
        <strain evidence="8">cv. Huhao1</strain>
        <tissue evidence="7">Leaf</tissue>
    </source>
</reference>
<dbReference type="GO" id="GO:0010468">
    <property type="term" value="P:regulation of gene expression"/>
    <property type="evidence" value="ECO:0007669"/>
    <property type="project" value="TreeGrafter"/>
</dbReference>
<dbReference type="Pfam" id="PF07227">
    <property type="entry name" value="PHD_Oberon"/>
    <property type="match status" value="1"/>
</dbReference>
<keyword evidence="3" id="KW-0863">Zinc-finger</keyword>
<organism evidence="7 8">
    <name type="scientific">Artemisia annua</name>
    <name type="common">Sweet wormwood</name>
    <dbReference type="NCBI Taxonomy" id="35608"/>
    <lineage>
        <taxon>Eukaryota</taxon>
        <taxon>Viridiplantae</taxon>
        <taxon>Streptophyta</taxon>
        <taxon>Embryophyta</taxon>
        <taxon>Tracheophyta</taxon>
        <taxon>Spermatophyta</taxon>
        <taxon>Magnoliopsida</taxon>
        <taxon>eudicotyledons</taxon>
        <taxon>Gunneridae</taxon>
        <taxon>Pentapetalae</taxon>
        <taxon>asterids</taxon>
        <taxon>campanulids</taxon>
        <taxon>Asterales</taxon>
        <taxon>Asteraceae</taxon>
        <taxon>Asteroideae</taxon>
        <taxon>Anthemideae</taxon>
        <taxon>Artemisiinae</taxon>
        <taxon>Artemisia</taxon>
    </lineage>
</organism>
<evidence type="ECO:0000313" key="7">
    <source>
        <dbReference type="EMBL" id="PWA41376.1"/>
    </source>
</evidence>
<evidence type="ECO:0000256" key="5">
    <source>
        <dbReference type="ARBA" id="ARBA00023242"/>
    </source>
</evidence>
<evidence type="ECO:0000256" key="4">
    <source>
        <dbReference type="ARBA" id="ARBA00022833"/>
    </source>
</evidence>
<gene>
    <name evidence="7" type="ORF">CTI12_AA554740</name>
</gene>
<keyword evidence="2" id="KW-0479">Metal-binding</keyword>
<dbReference type="GO" id="GO:0005634">
    <property type="term" value="C:nucleus"/>
    <property type="evidence" value="ECO:0007669"/>
    <property type="project" value="UniProtKB-SubCell"/>
</dbReference>
<comment type="subcellular location">
    <subcellularLocation>
        <location evidence="1">Nucleus</location>
    </subcellularLocation>
</comment>
<dbReference type="GO" id="GO:0008270">
    <property type="term" value="F:zinc ion binding"/>
    <property type="evidence" value="ECO:0007669"/>
    <property type="project" value="UniProtKB-KW"/>
</dbReference>
<keyword evidence="8" id="KW-1185">Reference proteome</keyword>
<evidence type="ECO:0000256" key="2">
    <source>
        <dbReference type="ARBA" id="ARBA00022723"/>
    </source>
</evidence>
<dbReference type="GO" id="GO:0010078">
    <property type="term" value="P:maintenance of root meristem identity"/>
    <property type="evidence" value="ECO:0007669"/>
    <property type="project" value="TreeGrafter"/>
</dbReference>
<evidence type="ECO:0000256" key="1">
    <source>
        <dbReference type="ARBA" id="ARBA00004123"/>
    </source>
</evidence>
<evidence type="ECO:0000256" key="3">
    <source>
        <dbReference type="ARBA" id="ARBA00022771"/>
    </source>
</evidence>
<sequence>MSSGKMLQEILSESILTMGGTIGIPTNDMYERCKNVKCKLVLPVEDCESKICSTKKCFSSKCMCPVCLNFDCANNTCSWVECDVCSHWCHTACGLEMILIKSGPSLKVAAGTTEVLHCMGCGHASEMFDGVQIIKGKELHLKAGDLIQKQDTVIKCCRLRMCASSCFSFSIVGFLVFSIVSDRDGISEIPTSNLPPTVMCISKPQRPPTTFYTSVTLGGRAGPLLALQDPSHNDMTIKDEWKQHDDQG</sequence>
<dbReference type="OrthoDB" id="1905265at2759"/>
<proteinExistence type="predicted"/>
<keyword evidence="4" id="KW-0862">Zinc</keyword>
<accession>A0A2U1KX87</accession>
<dbReference type="InterPro" id="IPR032881">
    <property type="entry name" value="Oberon-like_PHD"/>
</dbReference>
<dbReference type="PANTHER" id="PTHR21736:SF38">
    <property type="entry name" value="PROTEIN OBERON 3"/>
    <property type="match status" value="1"/>
</dbReference>
<dbReference type="PANTHER" id="PTHR21736">
    <property type="entry name" value="VERNALIZATION-INSENSITIVE PROTEIN 3"/>
    <property type="match status" value="1"/>
</dbReference>
<dbReference type="InterPro" id="IPR004082">
    <property type="entry name" value="OBERON"/>
</dbReference>
<evidence type="ECO:0000313" key="8">
    <source>
        <dbReference type="Proteomes" id="UP000245207"/>
    </source>
</evidence>
<keyword evidence="5" id="KW-0539">Nucleus</keyword>